<dbReference type="EMBL" id="BSNX01000037">
    <property type="protein sequence ID" value="GLQ73659.1"/>
    <property type="molecule type" value="Genomic_DNA"/>
</dbReference>
<keyword evidence="3" id="KW-1185">Reference proteome</keyword>
<sequence>MKTATTSLLTTISLFTAAFVLAGCTGPQGYYGTRSSQQNQCQSIADKLEYERCMDDSRTSYEEYQEGLNQ</sequence>
<dbReference type="Proteomes" id="UP001156690">
    <property type="component" value="Unassembled WGS sequence"/>
</dbReference>
<evidence type="ECO:0000313" key="3">
    <source>
        <dbReference type="Proteomes" id="UP001156690"/>
    </source>
</evidence>
<proteinExistence type="predicted"/>
<reference evidence="3" key="1">
    <citation type="journal article" date="2019" name="Int. J. Syst. Evol. Microbiol.">
        <title>The Global Catalogue of Microorganisms (GCM) 10K type strain sequencing project: providing services to taxonomists for standard genome sequencing and annotation.</title>
        <authorList>
            <consortium name="The Broad Institute Genomics Platform"/>
            <consortium name="The Broad Institute Genome Sequencing Center for Infectious Disease"/>
            <person name="Wu L."/>
            <person name="Ma J."/>
        </authorList>
    </citation>
    <scope>NUCLEOTIDE SEQUENCE [LARGE SCALE GENOMIC DNA]</scope>
    <source>
        <strain evidence="3">NBRC 15640</strain>
    </source>
</reference>
<protein>
    <recommendedName>
        <fullName evidence="4">DUF2799 domain-containing protein</fullName>
    </recommendedName>
</protein>
<gene>
    <name evidence="2" type="ORF">GCM10007932_30190</name>
</gene>
<organism evidence="2 3">
    <name type="scientific">Vibrio penaeicida</name>
    <dbReference type="NCBI Taxonomy" id="104609"/>
    <lineage>
        <taxon>Bacteria</taxon>
        <taxon>Pseudomonadati</taxon>
        <taxon>Pseudomonadota</taxon>
        <taxon>Gammaproteobacteria</taxon>
        <taxon>Vibrionales</taxon>
        <taxon>Vibrionaceae</taxon>
        <taxon>Vibrio</taxon>
    </lineage>
</organism>
<dbReference type="PROSITE" id="PS51257">
    <property type="entry name" value="PROKAR_LIPOPROTEIN"/>
    <property type="match status" value="1"/>
</dbReference>
<feature type="signal peptide" evidence="1">
    <location>
        <begin position="1"/>
        <end position="22"/>
    </location>
</feature>
<name>A0AAV5NSY5_9VIBR</name>
<evidence type="ECO:0000313" key="2">
    <source>
        <dbReference type="EMBL" id="GLQ73659.1"/>
    </source>
</evidence>
<dbReference type="RefSeq" id="WP_126608425.1">
    <property type="nucleotide sequence ID" value="NZ_AP025144.1"/>
</dbReference>
<feature type="chain" id="PRO_5043517833" description="DUF2799 domain-containing protein" evidence="1">
    <location>
        <begin position="23"/>
        <end position="70"/>
    </location>
</feature>
<dbReference type="AlphaFoldDB" id="A0AAV5NSY5"/>
<keyword evidence="1" id="KW-0732">Signal</keyword>
<accession>A0AAV5NSY5</accession>
<comment type="caution">
    <text evidence="2">The sequence shown here is derived from an EMBL/GenBank/DDBJ whole genome shotgun (WGS) entry which is preliminary data.</text>
</comment>
<evidence type="ECO:0008006" key="4">
    <source>
        <dbReference type="Google" id="ProtNLM"/>
    </source>
</evidence>
<evidence type="ECO:0000256" key="1">
    <source>
        <dbReference type="SAM" id="SignalP"/>
    </source>
</evidence>